<dbReference type="Proteomes" id="UP000501690">
    <property type="component" value="Linkage Group LG7"/>
</dbReference>
<dbReference type="EMBL" id="CP039351">
    <property type="protein sequence ID" value="QCE01133.1"/>
    <property type="molecule type" value="Genomic_DNA"/>
</dbReference>
<keyword evidence="2" id="KW-1185">Reference proteome</keyword>
<dbReference type="AlphaFoldDB" id="A0A4D6MI88"/>
<reference evidence="1 2" key="1">
    <citation type="submission" date="2019-04" db="EMBL/GenBank/DDBJ databases">
        <title>An improved genome assembly and genetic linkage map for asparagus bean, Vigna unguiculata ssp. sesquipedialis.</title>
        <authorList>
            <person name="Xia Q."/>
            <person name="Zhang R."/>
            <person name="Dong Y."/>
        </authorList>
    </citation>
    <scope>NUCLEOTIDE SEQUENCE [LARGE SCALE GENOMIC DNA]</scope>
    <source>
        <tissue evidence="1">Leaf</tissue>
    </source>
</reference>
<accession>A0A4D6MI88</accession>
<name>A0A4D6MI88_VIGUN</name>
<evidence type="ECO:0000313" key="1">
    <source>
        <dbReference type="EMBL" id="QCE01133.1"/>
    </source>
</evidence>
<protein>
    <submittedName>
        <fullName evidence="1">Uncharacterized protein</fullName>
    </submittedName>
</protein>
<proteinExistence type="predicted"/>
<sequence length="65" mass="6934">MRGVVQMLVGEAEVPIVPRTKPTTGFSTSHSYLLMSLQDSVSDCDGIITISTSTSENSFNLGDIV</sequence>
<gene>
    <name evidence="1" type="ORF">DEO72_LG7g2426</name>
</gene>
<organism evidence="1 2">
    <name type="scientific">Vigna unguiculata</name>
    <name type="common">Cowpea</name>
    <dbReference type="NCBI Taxonomy" id="3917"/>
    <lineage>
        <taxon>Eukaryota</taxon>
        <taxon>Viridiplantae</taxon>
        <taxon>Streptophyta</taxon>
        <taxon>Embryophyta</taxon>
        <taxon>Tracheophyta</taxon>
        <taxon>Spermatophyta</taxon>
        <taxon>Magnoliopsida</taxon>
        <taxon>eudicotyledons</taxon>
        <taxon>Gunneridae</taxon>
        <taxon>Pentapetalae</taxon>
        <taxon>rosids</taxon>
        <taxon>fabids</taxon>
        <taxon>Fabales</taxon>
        <taxon>Fabaceae</taxon>
        <taxon>Papilionoideae</taxon>
        <taxon>50 kb inversion clade</taxon>
        <taxon>NPAAA clade</taxon>
        <taxon>indigoferoid/millettioid clade</taxon>
        <taxon>Phaseoleae</taxon>
        <taxon>Vigna</taxon>
    </lineage>
</organism>
<evidence type="ECO:0000313" key="2">
    <source>
        <dbReference type="Proteomes" id="UP000501690"/>
    </source>
</evidence>